<evidence type="ECO:0000259" key="8">
    <source>
        <dbReference type="PROSITE" id="PS51349"/>
    </source>
</evidence>
<dbReference type="InterPro" id="IPR013785">
    <property type="entry name" value="Aldolase_TIM"/>
</dbReference>
<proteinExistence type="inferred from homology"/>
<dbReference type="InterPro" id="IPR037396">
    <property type="entry name" value="FMN_HAD"/>
</dbReference>
<organism evidence="9 10">
    <name type="scientific">Mollisia scopiformis</name>
    <name type="common">Conifer needle endophyte fungus</name>
    <name type="synonym">Phialocephala scopiformis</name>
    <dbReference type="NCBI Taxonomy" id="149040"/>
    <lineage>
        <taxon>Eukaryota</taxon>
        <taxon>Fungi</taxon>
        <taxon>Dikarya</taxon>
        <taxon>Ascomycota</taxon>
        <taxon>Pezizomycotina</taxon>
        <taxon>Leotiomycetes</taxon>
        <taxon>Helotiales</taxon>
        <taxon>Mollisiaceae</taxon>
        <taxon>Mollisia</taxon>
    </lineage>
</organism>
<dbReference type="SUPFAM" id="SSF51395">
    <property type="entry name" value="FMN-linked oxidoreductases"/>
    <property type="match status" value="1"/>
</dbReference>
<sequence length="370" mass="40487">MSTEVVLSIEDIQNEATKKLPRFKREFFNSGSTAQVTVHENSTAFAKYRLRPRVLKDVSKADTSTSILGGKISFPLCVSPAGLQAMAHPDGELATSRACAKRKIHMGVSSFANYSVEEIIKAGNDTGPITHVMQLYTMKDRGLQTRIIKRAEAAGCVAIFLTADSPVLGVRYNEWRNDFRTPDGLAFPMLERTSEMIMAQTHDDGFLSLTSDSHSWADDIPWLRSQTKMEIWIKGVLTAEDVLLAREYGCDGVVVSNHGGRQLDGTPATIDALPECVAAAEGKIRIQVDGGIRTGQDIFKAIALGAECCWIGRPAIWALAYDGQKGVKKALDILYDEFRRCMMLTGCKNVSEISKASLGIVRADGPLARL</sequence>
<reference evidence="9 10" key="1">
    <citation type="submission" date="2015-10" db="EMBL/GenBank/DDBJ databases">
        <title>Full genome of DAOMC 229536 Phialocephala scopiformis, a fungal endophyte of spruce producing the potent anti-insectan compound rugulosin.</title>
        <authorList>
            <consortium name="DOE Joint Genome Institute"/>
            <person name="Walker A.K."/>
            <person name="Frasz S.L."/>
            <person name="Seifert K.A."/>
            <person name="Miller J.D."/>
            <person name="Mondo S.J."/>
            <person name="Labutti K."/>
            <person name="Lipzen A."/>
            <person name="Dockter R."/>
            <person name="Kennedy M."/>
            <person name="Grigoriev I.V."/>
            <person name="Spatafora J.W."/>
        </authorList>
    </citation>
    <scope>NUCLEOTIDE SEQUENCE [LARGE SCALE GENOMIC DNA]</scope>
    <source>
        <strain evidence="9 10">CBS 120377</strain>
    </source>
</reference>
<dbReference type="EMBL" id="KQ947415">
    <property type="protein sequence ID" value="KUJ17106.1"/>
    <property type="molecule type" value="Genomic_DNA"/>
</dbReference>
<keyword evidence="10" id="KW-1185">Reference proteome</keyword>
<dbReference type="RefSeq" id="XP_018071461.1">
    <property type="nucleotide sequence ID" value="XM_018216891.1"/>
</dbReference>
<dbReference type="PANTHER" id="PTHR10578:SF149">
    <property type="entry name" value="2-HYDROXYACID OXIDASE 2"/>
    <property type="match status" value="1"/>
</dbReference>
<dbReference type="InParanoid" id="A0A194XAB3"/>
<dbReference type="GO" id="GO:0005737">
    <property type="term" value="C:cytoplasm"/>
    <property type="evidence" value="ECO:0007669"/>
    <property type="project" value="UniProtKB-ARBA"/>
</dbReference>
<feature type="binding site" evidence="7">
    <location>
        <begin position="312"/>
        <end position="313"/>
    </location>
    <ligand>
        <name>FMN</name>
        <dbReference type="ChEBI" id="CHEBI:58210"/>
    </ligand>
</feature>
<feature type="binding site" evidence="7">
    <location>
        <position position="162"/>
    </location>
    <ligand>
        <name>FMN</name>
        <dbReference type="ChEBI" id="CHEBI:58210"/>
    </ligand>
</feature>
<evidence type="ECO:0000256" key="3">
    <source>
        <dbReference type="ARBA" id="ARBA00024042"/>
    </source>
</evidence>
<dbReference type="STRING" id="149040.A0A194XAB3"/>
<feature type="domain" description="FMN hydroxy acid dehydrogenase" evidence="8">
    <location>
        <begin position="1"/>
        <end position="363"/>
    </location>
</feature>
<dbReference type="OrthoDB" id="1925334at2759"/>
<dbReference type="PANTHER" id="PTHR10578">
    <property type="entry name" value="S -2-HYDROXY-ACID OXIDASE-RELATED"/>
    <property type="match status" value="1"/>
</dbReference>
<dbReference type="CDD" id="cd02809">
    <property type="entry name" value="alpha_hydroxyacid_oxid_FMN"/>
    <property type="match status" value="1"/>
</dbReference>
<evidence type="ECO:0000256" key="2">
    <source>
        <dbReference type="ARBA" id="ARBA00023002"/>
    </source>
</evidence>
<dbReference type="GO" id="GO:0010181">
    <property type="term" value="F:FMN binding"/>
    <property type="evidence" value="ECO:0007669"/>
    <property type="project" value="InterPro"/>
</dbReference>
<dbReference type="KEGG" id="psco:LY89DRAFT_697325"/>
<evidence type="ECO:0000256" key="1">
    <source>
        <dbReference type="ARBA" id="ARBA00001917"/>
    </source>
</evidence>
<dbReference type="Pfam" id="PF01070">
    <property type="entry name" value="FMN_dh"/>
    <property type="match status" value="1"/>
</dbReference>
<dbReference type="PROSITE" id="PS51349">
    <property type="entry name" value="FMN_HYDROXY_ACID_DH_2"/>
    <property type="match status" value="1"/>
</dbReference>
<dbReference type="AlphaFoldDB" id="A0A194XAB3"/>
<keyword evidence="2" id="KW-0560">Oxidoreductase</keyword>
<feature type="binding site" evidence="7">
    <location>
        <position position="109"/>
    </location>
    <ligand>
        <name>FMN</name>
        <dbReference type="ChEBI" id="CHEBI:58210"/>
    </ligand>
</feature>
<dbReference type="GO" id="GO:0016491">
    <property type="term" value="F:oxidoreductase activity"/>
    <property type="evidence" value="ECO:0007669"/>
    <property type="project" value="UniProtKB-KW"/>
</dbReference>
<evidence type="ECO:0000256" key="6">
    <source>
        <dbReference type="PIRSR" id="PIRSR000138-1"/>
    </source>
</evidence>
<dbReference type="PROSITE" id="PS00557">
    <property type="entry name" value="FMN_HYDROXY_ACID_DH_1"/>
    <property type="match status" value="1"/>
</dbReference>
<feature type="binding site" evidence="7">
    <location>
        <position position="136"/>
    </location>
    <ligand>
        <name>glyoxylate</name>
        <dbReference type="ChEBI" id="CHEBI:36655"/>
    </ligand>
</feature>
<keyword evidence="7" id="KW-0285">Flavoprotein</keyword>
<evidence type="ECO:0000256" key="5">
    <source>
        <dbReference type="ARBA" id="ARBA00083297"/>
    </source>
</evidence>
<dbReference type="Gene3D" id="3.20.20.70">
    <property type="entry name" value="Aldolase class I"/>
    <property type="match status" value="1"/>
</dbReference>
<evidence type="ECO:0000256" key="4">
    <source>
        <dbReference type="ARBA" id="ARBA00073420"/>
    </source>
</evidence>
<dbReference type="InterPro" id="IPR008259">
    <property type="entry name" value="FMN_hydac_DH_AS"/>
</dbReference>
<keyword evidence="7" id="KW-0288">FMN</keyword>
<dbReference type="InterPro" id="IPR000262">
    <property type="entry name" value="FMN-dep_DH"/>
</dbReference>
<name>A0A194XAB3_MOLSC</name>
<dbReference type="PIRSF" id="PIRSF000138">
    <property type="entry name" value="Al-hdrx_acd_dh"/>
    <property type="match status" value="1"/>
</dbReference>
<feature type="binding site" evidence="7">
    <location>
        <position position="261"/>
    </location>
    <ligand>
        <name>glyoxylate</name>
        <dbReference type="ChEBI" id="CHEBI:36655"/>
    </ligand>
</feature>
<feature type="binding site" evidence="7">
    <location>
        <position position="134"/>
    </location>
    <ligand>
        <name>FMN</name>
        <dbReference type="ChEBI" id="CHEBI:58210"/>
    </ligand>
</feature>
<dbReference type="Proteomes" id="UP000070700">
    <property type="component" value="Unassembled WGS sequence"/>
</dbReference>
<protein>
    <recommendedName>
        <fullName evidence="4">Oxidase FUB9</fullName>
    </recommendedName>
    <alternativeName>
        <fullName evidence="5">Fusaric acid biosynthesis protein 9</fullName>
    </alternativeName>
</protein>
<dbReference type="GeneID" id="28826617"/>
<comment type="cofactor">
    <cofactor evidence="1">
        <name>FMN</name>
        <dbReference type="ChEBI" id="CHEBI:58210"/>
    </cofactor>
</comment>
<dbReference type="FunFam" id="3.20.20.70:FF:000056">
    <property type="entry name" value="hydroxyacid oxidase 2"/>
    <property type="match status" value="1"/>
</dbReference>
<feature type="binding site" evidence="7">
    <location>
        <position position="256"/>
    </location>
    <ligand>
        <name>FMN</name>
        <dbReference type="ChEBI" id="CHEBI:58210"/>
    </ligand>
</feature>
<evidence type="ECO:0000313" key="9">
    <source>
        <dbReference type="EMBL" id="KUJ17106.1"/>
    </source>
</evidence>
<feature type="binding site" evidence="7">
    <location>
        <position position="234"/>
    </location>
    <ligand>
        <name>FMN</name>
        <dbReference type="ChEBI" id="CHEBI:58210"/>
    </ligand>
</feature>
<feature type="binding site" evidence="7">
    <location>
        <position position="258"/>
    </location>
    <ligand>
        <name>FMN</name>
        <dbReference type="ChEBI" id="CHEBI:58210"/>
    </ligand>
</feature>
<gene>
    <name evidence="9" type="ORF">LY89DRAFT_697325</name>
</gene>
<dbReference type="InterPro" id="IPR012133">
    <property type="entry name" value="Alpha-hydoxy_acid_DH_FMN"/>
</dbReference>
<evidence type="ECO:0000256" key="7">
    <source>
        <dbReference type="PIRSR" id="PIRSR000138-2"/>
    </source>
</evidence>
<accession>A0A194XAB3</accession>
<evidence type="ECO:0000313" key="10">
    <source>
        <dbReference type="Proteomes" id="UP000070700"/>
    </source>
</evidence>
<feature type="active site" description="Proton acceptor" evidence="6">
    <location>
        <position position="258"/>
    </location>
</feature>
<feature type="binding site" evidence="7">
    <location>
        <position position="171"/>
    </location>
    <ligand>
        <name>glyoxylate</name>
        <dbReference type="ChEBI" id="CHEBI:36655"/>
    </ligand>
</feature>
<comment type="similarity">
    <text evidence="3">Belongs to the FMN-dependent alpha-hydroxy acid dehydrogenase family.</text>
</comment>
<feature type="binding site" evidence="7">
    <location>
        <begin position="80"/>
        <end position="82"/>
    </location>
    <ligand>
        <name>FMN</name>
        <dbReference type="ChEBI" id="CHEBI:58210"/>
    </ligand>
</feature>
<feature type="binding site" evidence="7">
    <location>
        <begin position="289"/>
        <end position="293"/>
    </location>
    <ligand>
        <name>FMN</name>
        <dbReference type="ChEBI" id="CHEBI:58210"/>
    </ligand>
</feature>